<evidence type="ECO:0000259" key="2">
    <source>
        <dbReference type="PROSITE" id="PS50093"/>
    </source>
</evidence>
<dbReference type="AlphaFoldDB" id="A0A0X8XYH8"/>
<feature type="domain" description="PKD" evidence="2">
    <location>
        <begin position="1019"/>
        <end position="1089"/>
    </location>
</feature>
<dbReference type="SMART" id="SM00089">
    <property type="entry name" value="PKD"/>
    <property type="match status" value="3"/>
</dbReference>
<feature type="compositionally biased region" description="Basic and acidic residues" evidence="1">
    <location>
        <begin position="1193"/>
        <end position="1222"/>
    </location>
</feature>
<dbReference type="Pfam" id="PF18911">
    <property type="entry name" value="PKD_4"/>
    <property type="match status" value="2"/>
</dbReference>
<gene>
    <name evidence="3" type="ORF">MMAB1_3130</name>
</gene>
<dbReference type="Proteomes" id="UP000069850">
    <property type="component" value="Chromosome 1"/>
</dbReference>
<dbReference type="InterPro" id="IPR022409">
    <property type="entry name" value="PKD/Chitinase_dom"/>
</dbReference>
<dbReference type="InterPro" id="IPR000601">
    <property type="entry name" value="PKD_dom"/>
</dbReference>
<reference evidence="3 4" key="1">
    <citation type="submission" date="2016-01" db="EMBL/GenBank/DDBJ databases">
        <authorList>
            <person name="Manzoor S."/>
        </authorList>
    </citation>
    <scope>NUCLEOTIDE SEQUENCE [LARGE SCALE GENOMIC DNA]</scope>
    <source>
        <strain evidence="3">Methanoculleus sp MAB1</strain>
    </source>
</reference>
<dbReference type="Pfam" id="PF07705">
    <property type="entry name" value="CARDB"/>
    <property type="match status" value="1"/>
</dbReference>
<feature type="domain" description="PKD" evidence="2">
    <location>
        <begin position="936"/>
        <end position="1018"/>
    </location>
</feature>
<dbReference type="KEGG" id="mema:MMAB1_3130"/>
<dbReference type="Pfam" id="PF11824">
    <property type="entry name" value="DUF3344"/>
    <property type="match status" value="2"/>
</dbReference>
<evidence type="ECO:0000313" key="4">
    <source>
        <dbReference type="Proteomes" id="UP000069850"/>
    </source>
</evidence>
<dbReference type="PROSITE" id="PS50093">
    <property type="entry name" value="PKD"/>
    <property type="match status" value="3"/>
</dbReference>
<dbReference type="SMART" id="SM00635">
    <property type="entry name" value="BID_2"/>
    <property type="match status" value="1"/>
</dbReference>
<dbReference type="PANTHER" id="PTHR36842">
    <property type="entry name" value="PROTEIN TOLB HOMOLOG"/>
    <property type="match status" value="1"/>
</dbReference>
<accession>A0A0X8XYH8</accession>
<dbReference type="PANTHER" id="PTHR36842:SF1">
    <property type="entry name" value="PROTEIN TOLB"/>
    <property type="match status" value="1"/>
</dbReference>
<organism evidence="3 4">
    <name type="scientific">Methanoculleus bourgensis</name>
    <dbReference type="NCBI Taxonomy" id="83986"/>
    <lineage>
        <taxon>Archaea</taxon>
        <taxon>Methanobacteriati</taxon>
        <taxon>Methanobacteriota</taxon>
        <taxon>Stenosarchaea group</taxon>
        <taxon>Methanomicrobia</taxon>
        <taxon>Methanomicrobiales</taxon>
        <taxon>Methanomicrobiaceae</taxon>
        <taxon>Methanoculleus</taxon>
    </lineage>
</organism>
<evidence type="ECO:0000256" key="1">
    <source>
        <dbReference type="SAM" id="MobiDB-lite"/>
    </source>
</evidence>
<evidence type="ECO:0000313" key="3">
    <source>
        <dbReference type="EMBL" id="CVK34343.1"/>
    </source>
</evidence>
<feature type="compositionally biased region" description="Basic residues" evidence="1">
    <location>
        <begin position="1177"/>
        <end position="1188"/>
    </location>
</feature>
<dbReference type="InterPro" id="IPR035986">
    <property type="entry name" value="PKD_dom_sf"/>
</dbReference>
<dbReference type="SUPFAM" id="SSF49373">
    <property type="entry name" value="Invasin/intimin cell-adhesion fragments"/>
    <property type="match status" value="2"/>
</dbReference>
<dbReference type="InterPro" id="IPR003343">
    <property type="entry name" value="Big_2"/>
</dbReference>
<dbReference type="EMBL" id="LT158599">
    <property type="protein sequence ID" value="CVK34343.1"/>
    <property type="molecule type" value="Genomic_DNA"/>
</dbReference>
<name>A0A0X8XYH8_9EURY</name>
<dbReference type="CDD" id="cd00146">
    <property type="entry name" value="PKD"/>
    <property type="match status" value="3"/>
</dbReference>
<feature type="region of interest" description="Disordered" evidence="1">
    <location>
        <begin position="1177"/>
        <end position="1247"/>
    </location>
</feature>
<dbReference type="InterPro" id="IPR008964">
    <property type="entry name" value="Invasin/intimin_cell_adhesion"/>
</dbReference>
<sequence length="1247" mass="131372">MTGVTFTWSSSNETVGTVNSTGFFTALAGGTTTVTAAAEGVTGTAQATVSPVTTIEVSPATANLAVGATQQFTATAKDPAENEISGVAFTWSSSNETVGTVNETGFFTALAEGTATVAATAEGVTGTAQVTANVSLCDLVITNGPIPYPGVAVFAREPNVVRMTVQNNGPVAATDIMVAVYASDVSDTVPVSVTTPIASLAGGAQAIVTVTDPTIRHLQGGSVTYTAVLDPENTIAESDETNNVAVGGTRDVIYNGYKGKMYWEGGSNVTTVRTYDLRGDIIHSFGNSQYMSGSFGSEGWTNYTVTWTAGDLPLPAGATVRDAWLYVPYCWDNSNLAPDHVSIDFNGVRVPYENWYHDRANFGAYANHVYGLMTYNVTDLYEAGVNNTAFFARESTGAISPAGFTLAVVYEDASATRKQIFVNEEFDLLGASLTDYGTSMSEATAYVPFSGRAIETENVVRADLTTFVPWGSGSEGNLFFNDEQIGTRVWSHGSTQVAVDEREVTTLLSATGNEAAIQSDTTWAGPAMVAAQTFLVVEYGGSGGDAPVAAFTATPLTGLAPLSVTFTDASSNTPTAWSWESRPSGTGDNWTEFSTNRNATYDFAAGAYDIRLTASNAYGNDTVTKTQYISSSAGAKRLATVQNGTVSGDLYVGAYGEFSSGTSYTTNTFNRTFTLPAYTDVQWARLYTVVYAAGTDNRTGTATVRFDGNGDGTYDTLGIETLATAGDNSANVYPVNDHVNRQYSDYLLWYDVTDLVGSQSPKAEVVSTPVAANFDGRIKELVLVVAYNDGDSDVVHYWVNDGHDYQANGAGGVTSTFATGGLTAGWTGATLQNIMLSSKDALYTFNGAAYTGGTPSGYFGTNTWDVTSDLAAGNDSSFTYVPNGGSYKTTLDGIGIGTHTVTLKKDGYIDAASEITIEEAKTATLHLNLDEVVTAPVAAFKAEPISGDAPLTVAFTDESTGAATWSWDFGDNTTSAEQNPSHTYEAPGTYTVTLTVANTAGSDSATATITVTEPSGPAPVANFTANVTSGNVPLTVRFTDASTGADSWYWAFGDGATSTEQNPVHTYTQVGRFTVTLTVANTAGSSSATGVVTARDIPPAPPEAAENFTLESDAVNVTIGEGGQQVTFNATAGLNVTGTDIHLQAGGLTVTIRTENLTTADNVSTGNVTGVSLAVRSRQRHGRQRRQRLSFVHGRDGQLRPRPWDNDDDLRAAGRRDADRVRPCSTGRGLRDRRHRLRGLLHQDHPH</sequence>
<protein>
    <recommendedName>
        <fullName evidence="2">PKD domain-containing protein</fullName>
    </recommendedName>
</protein>
<dbReference type="InterPro" id="IPR021779">
    <property type="entry name" value="DUF3344"/>
</dbReference>
<proteinExistence type="predicted"/>
<dbReference type="InterPro" id="IPR011635">
    <property type="entry name" value="CARDB"/>
</dbReference>
<feature type="domain" description="PKD" evidence="2">
    <location>
        <begin position="547"/>
        <end position="636"/>
    </location>
</feature>
<dbReference type="Pfam" id="PF02368">
    <property type="entry name" value="Big_2"/>
    <property type="match status" value="2"/>
</dbReference>
<dbReference type="FunFam" id="2.60.40.10:FF:000270">
    <property type="entry name" value="Cell surface protein"/>
    <property type="match status" value="2"/>
</dbReference>
<dbReference type="SUPFAM" id="SSF49299">
    <property type="entry name" value="PKD domain"/>
    <property type="match status" value="3"/>
</dbReference>
<dbReference type="InterPro" id="IPR013783">
    <property type="entry name" value="Ig-like_fold"/>
</dbReference>
<dbReference type="Gene3D" id="2.60.40.10">
    <property type="entry name" value="Immunoglobulins"/>
    <property type="match status" value="4"/>
</dbReference>
<dbReference type="Gene3D" id="2.60.40.1080">
    <property type="match status" value="2"/>
</dbReference>